<name>A0ABQ4S9H2_9HYPH</name>
<evidence type="ECO:0000313" key="2">
    <source>
        <dbReference type="EMBL" id="GJD98433.1"/>
    </source>
</evidence>
<dbReference type="Proteomes" id="UP001055153">
    <property type="component" value="Unassembled WGS sequence"/>
</dbReference>
<dbReference type="RefSeq" id="WP_238233391.1">
    <property type="nucleotide sequence ID" value="NZ_BPQQ01000004.1"/>
</dbReference>
<dbReference type="Pfam" id="PF00583">
    <property type="entry name" value="Acetyltransf_1"/>
    <property type="match status" value="1"/>
</dbReference>
<protein>
    <recommendedName>
        <fullName evidence="1">N-acetyltransferase domain-containing protein</fullName>
    </recommendedName>
</protein>
<dbReference type="SUPFAM" id="SSF55729">
    <property type="entry name" value="Acyl-CoA N-acyltransferases (Nat)"/>
    <property type="match status" value="1"/>
</dbReference>
<feature type="domain" description="N-acetyltransferase" evidence="1">
    <location>
        <begin position="9"/>
        <end position="169"/>
    </location>
</feature>
<dbReference type="Gene3D" id="3.40.630.30">
    <property type="match status" value="1"/>
</dbReference>
<dbReference type="InterPro" id="IPR000182">
    <property type="entry name" value="GNAT_dom"/>
</dbReference>
<dbReference type="InterPro" id="IPR016181">
    <property type="entry name" value="Acyl_CoA_acyltransferase"/>
</dbReference>
<organism evidence="2 3">
    <name type="scientific">Methylobacterium isbiliense</name>
    <dbReference type="NCBI Taxonomy" id="315478"/>
    <lineage>
        <taxon>Bacteria</taxon>
        <taxon>Pseudomonadati</taxon>
        <taxon>Pseudomonadota</taxon>
        <taxon>Alphaproteobacteria</taxon>
        <taxon>Hyphomicrobiales</taxon>
        <taxon>Methylobacteriaceae</taxon>
        <taxon>Methylobacterium</taxon>
    </lineage>
</organism>
<gene>
    <name evidence="2" type="ORF">GMJLKIPL_0342</name>
</gene>
<sequence length="193" mass="20524">MSHHDADGCLIRRLWPADRAAVEAHFRRLDRETRFSRFMGTVSEAGAQAYGAGALARDGVVFGAFVDGVLRGVGELRPMEAGGLGPEAEAAFTVERAYRRRGLGTALATRLRGAARHAGVARVHLRTLATNRAMLGLAGKLDADLRLGGHEAHAVIPVAPPTLLSLWSDAVRGMFDVSLAVLGARPRRLSAGI</sequence>
<keyword evidence="3" id="KW-1185">Reference proteome</keyword>
<reference evidence="2" key="2">
    <citation type="submission" date="2021-08" db="EMBL/GenBank/DDBJ databases">
        <authorList>
            <person name="Tani A."/>
            <person name="Ola A."/>
            <person name="Ogura Y."/>
            <person name="Katsura K."/>
            <person name="Hayashi T."/>
        </authorList>
    </citation>
    <scope>NUCLEOTIDE SEQUENCE</scope>
    <source>
        <strain evidence="2">DSM 17168</strain>
    </source>
</reference>
<dbReference type="CDD" id="cd04301">
    <property type="entry name" value="NAT_SF"/>
    <property type="match status" value="1"/>
</dbReference>
<dbReference type="PROSITE" id="PS51186">
    <property type="entry name" value="GNAT"/>
    <property type="match status" value="1"/>
</dbReference>
<comment type="caution">
    <text evidence="2">The sequence shown here is derived from an EMBL/GenBank/DDBJ whole genome shotgun (WGS) entry which is preliminary data.</text>
</comment>
<dbReference type="EMBL" id="BPQQ01000004">
    <property type="protein sequence ID" value="GJD98433.1"/>
    <property type="molecule type" value="Genomic_DNA"/>
</dbReference>
<evidence type="ECO:0000313" key="3">
    <source>
        <dbReference type="Proteomes" id="UP001055153"/>
    </source>
</evidence>
<evidence type="ECO:0000259" key="1">
    <source>
        <dbReference type="PROSITE" id="PS51186"/>
    </source>
</evidence>
<proteinExistence type="predicted"/>
<accession>A0ABQ4S9H2</accession>
<reference evidence="2" key="1">
    <citation type="journal article" date="2021" name="Front. Microbiol.">
        <title>Comprehensive Comparative Genomics and Phenotyping of Methylobacterium Species.</title>
        <authorList>
            <person name="Alessa O."/>
            <person name="Ogura Y."/>
            <person name="Fujitani Y."/>
            <person name="Takami H."/>
            <person name="Hayashi T."/>
            <person name="Sahin N."/>
            <person name="Tani A."/>
        </authorList>
    </citation>
    <scope>NUCLEOTIDE SEQUENCE</scope>
    <source>
        <strain evidence="2">DSM 17168</strain>
    </source>
</reference>